<gene>
    <name evidence="2" type="ORF">FisN_24Hh131</name>
</gene>
<reference evidence="2 3" key="1">
    <citation type="journal article" date="2015" name="Plant Cell">
        <title>Oil accumulation by the oleaginous diatom Fistulifera solaris as revealed by the genome and transcriptome.</title>
        <authorList>
            <person name="Tanaka T."/>
            <person name="Maeda Y."/>
            <person name="Veluchamy A."/>
            <person name="Tanaka M."/>
            <person name="Abida H."/>
            <person name="Marechal E."/>
            <person name="Bowler C."/>
            <person name="Muto M."/>
            <person name="Sunaga Y."/>
            <person name="Tanaka M."/>
            <person name="Yoshino T."/>
            <person name="Taniguchi T."/>
            <person name="Fukuda Y."/>
            <person name="Nemoto M."/>
            <person name="Matsumoto M."/>
            <person name="Wong P.S."/>
            <person name="Aburatani S."/>
            <person name="Fujibuchi W."/>
        </authorList>
    </citation>
    <scope>NUCLEOTIDE SEQUENCE [LARGE SCALE GENOMIC DNA]</scope>
    <source>
        <strain evidence="2 3">JPCC DA0580</strain>
    </source>
</reference>
<dbReference type="InParanoid" id="A0A1Z5JV53"/>
<accession>A0A1Z5JV53</accession>
<dbReference type="EMBL" id="BDSP01000122">
    <property type="protein sequence ID" value="GAX17799.1"/>
    <property type="molecule type" value="Genomic_DNA"/>
</dbReference>
<keyword evidence="3" id="KW-1185">Reference proteome</keyword>
<evidence type="ECO:0000256" key="1">
    <source>
        <dbReference type="SAM" id="SignalP"/>
    </source>
</evidence>
<organism evidence="2 3">
    <name type="scientific">Fistulifera solaris</name>
    <name type="common">Oleaginous diatom</name>
    <dbReference type="NCBI Taxonomy" id="1519565"/>
    <lineage>
        <taxon>Eukaryota</taxon>
        <taxon>Sar</taxon>
        <taxon>Stramenopiles</taxon>
        <taxon>Ochrophyta</taxon>
        <taxon>Bacillariophyta</taxon>
        <taxon>Bacillariophyceae</taxon>
        <taxon>Bacillariophycidae</taxon>
        <taxon>Naviculales</taxon>
        <taxon>Naviculaceae</taxon>
        <taxon>Fistulifera</taxon>
    </lineage>
</organism>
<comment type="caution">
    <text evidence="2">The sequence shown here is derived from an EMBL/GenBank/DDBJ whole genome shotgun (WGS) entry which is preliminary data.</text>
</comment>
<protein>
    <submittedName>
        <fullName evidence="2">Uncharacterized protein</fullName>
    </submittedName>
</protein>
<keyword evidence="1" id="KW-0732">Signal</keyword>
<dbReference type="Proteomes" id="UP000198406">
    <property type="component" value="Unassembled WGS sequence"/>
</dbReference>
<feature type="chain" id="PRO_5012283620" evidence="1">
    <location>
        <begin position="30"/>
        <end position="356"/>
    </location>
</feature>
<feature type="signal peptide" evidence="1">
    <location>
        <begin position="1"/>
        <end position="29"/>
    </location>
</feature>
<evidence type="ECO:0000313" key="2">
    <source>
        <dbReference type="EMBL" id="GAX17799.1"/>
    </source>
</evidence>
<sequence>MGINTFNNRRRTTLFMWFWITQFLRHAYADEDLFVTGTTPFLNRKDSNPFAPDRTSQAPYVHWTCYDSQKSMTPLQCCQTIYQMIQTDPETLRWRTKQSAPSKFDKKDFLQYCTKNLRPIPTSHPASGPTARYTLVRVPEGTKLNIRNWSQIFGSTTGSGIPTHQWSSDDVISPIAPSRKARQLFLATKEEDEEPSTTTFSAQLQTVFVADEDNDTKRYLRHTLTLPAISETPVTIDMHILLFLPEGVALGKQSRGVTSCITEKCEVETRTTLSTQTSLTQLDVVTTRLNATLEGNSLQWMTQLILEDDESYTIPAPILHHGKLIIDDRELEFDGEATMANPIVTDVEEAWKGDEL</sequence>
<dbReference type="AlphaFoldDB" id="A0A1Z5JV53"/>
<evidence type="ECO:0000313" key="3">
    <source>
        <dbReference type="Proteomes" id="UP000198406"/>
    </source>
</evidence>
<name>A0A1Z5JV53_FISSO</name>
<proteinExistence type="predicted"/>